<dbReference type="Gene3D" id="3.90.1150.10">
    <property type="entry name" value="Aspartate Aminotransferase, domain 1"/>
    <property type="match status" value="1"/>
</dbReference>
<dbReference type="Proteomes" id="UP001448207">
    <property type="component" value="Unassembled WGS sequence"/>
</dbReference>
<evidence type="ECO:0000256" key="8">
    <source>
        <dbReference type="RuleBase" id="RU004504"/>
    </source>
</evidence>
<gene>
    <name evidence="11" type="ORF">J3Q64DRAFT_1335642</name>
</gene>
<evidence type="ECO:0000256" key="6">
    <source>
        <dbReference type="ARBA" id="ARBA00022898"/>
    </source>
</evidence>
<keyword evidence="4" id="KW-0032">Aminotransferase</keyword>
<evidence type="ECO:0000256" key="5">
    <source>
        <dbReference type="ARBA" id="ARBA00022679"/>
    </source>
</evidence>
<dbReference type="InterPro" id="IPR015424">
    <property type="entry name" value="PyrdxlP-dep_Trfase"/>
</dbReference>
<evidence type="ECO:0000256" key="7">
    <source>
        <dbReference type="RuleBase" id="RU004075"/>
    </source>
</evidence>
<dbReference type="Pfam" id="PF00266">
    <property type="entry name" value="Aminotran_5"/>
    <property type="match status" value="1"/>
</dbReference>
<dbReference type="Gene3D" id="3.40.640.10">
    <property type="entry name" value="Type I PLP-dependent aspartate aminotransferase-like (Major domain)"/>
    <property type="match status" value="1"/>
</dbReference>
<name>A0ABR3B7W0_PHYBL</name>
<accession>A0ABR3B7W0</accession>
<dbReference type="PIRSF" id="PIRSF000524">
    <property type="entry name" value="SPT"/>
    <property type="match status" value="1"/>
</dbReference>
<evidence type="ECO:0000256" key="9">
    <source>
        <dbReference type="SAM" id="Phobius"/>
    </source>
</evidence>
<evidence type="ECO:0000256" key="1">
    <source>
        <dbReference type="ARBA" id="ARBA00001933"/>
    </source>
</evidence>
<dbReference type="EMBL" id="JBCLYO010000003">
    <property type="protein sequence ID" value="KAL0091955.1"/>
    <property type="molecule type" value="Genomic_DNA"/>
</dbReference>
<dbReference type="GO" id="GO:0016740">
    <property type="term" value="F:transferase activity"/>
    <property type="evidence" value="ECO:0007669"/>
    <property type="project" value="UniProtKB-KW"/>
</dbReference>
<keyword evidence="9" id="KW-1133">Transmembrane helix</keyword>
<evidence type="ECO:0000313" key="11">
    <source>
        <dbReference type="EMBL" id="KAL0091955.1"/>
    </source>
</evidence>
<comment type="caution">
    <text evidence="11">The sequence shown here is derived from an EMBL/GenBank/DDBJ whole genome shotgun (WGS) entry which is preliminary data.</text>
</comment>
<keyword evidence="5 11" id="KW-0808">Transferase</keyword>
<dbReference type="PANTHER" id="PTHR21152:SF24">
    <property type="entry name" value="ALANINE--GLYOXYLATE AMINOTRANSFERASE 1"/>
    <property type="match status" value="1"/>
</dbReference>
<proteinExistence type="inferred from homology"/>
<dbReference type="PANTHER" id="PTHR21152">
    <property type="entry name" value="AMINOTRANSFERASE CLASS V"/>
    <property type="match status" value="1"/>
</dbReference>
<reference evidence="11 12" key="1">
    <citation type="submission" date="2024-04" db="EMBL/GenBank/DDBJ databases">
        <title>Symmetric and asymmetric DNA N6-adenine methylation regulates different biological responses in Mucorales.</title>
        <authorList>
            <consortium name="Lawrence Berkeley National Laboratory"/>
            <person name="Lax C."/>
            <person name="Mondo S.J."/>
            <person name="Osorio-Concepcion M."/>
            <person name="Muszewska A."/>
            <person name="Corrochano-Luque M."/>
            <person name="Gutierrez G."/>
            <person name="Riley R."/>
            <person name="Lipzen A."/>
            <person name="Guo J."/>
            <person name="Hundley H."/>
            <person name="Amirebrahimi M."/>
            <person name="Ng V."/>
            <person name="Lorenzo-Gutierrez D."/>
            <person name="Binder U."/>
            <person name="Yang J."/>
            <person name="Song Y."/>
            <person name="Canovas D."/>
            <person name="Navarro E."/>
            <person name="Freitag M."/>
            <person name="Gabaldon T."/>
            <person name="Grigoriev I.V."/>
            <person name="Corrochano L.M."/>
            <person name="Nicolas F.E."/>
            <person name="Garre V."/>
        </authorList>
    </citation>
    <scope>NUCLEOTIDE SEQUENCE [LARGE SCALE GENOMIC DNA]</scope>
    <source>
        <strain evidence="11 12">L51</strain>
    </source>
</reference>
<feature type="domain" description="Aminotransferase class V" evidence="10">
    <location>
        <begin position="103"/>
        <end position="362"/>
    </location>
</feature>
<dbReference type="InterPro" id="IPR024169">
    <property type="entry name" value="SP_NH2Trfase/AEP_transaminase"/>
</dbReference>
<organism evidence="11 12">
    <name type="scientific">Phycomyces blakesleeanus</name>
    <dbReference type="NCBI Taxonomy" id="4837"/>
    <lineage>
        <taxon>Eukaryota</taxon>
        <taxon>Fungi</taxon>
        <taxon>Fungi incertae sedis</taxon>
        <taxon>Mucoromycota</taxon>
        <taxon>Mucoromycotina</taxon>
        <taxon>Mucoromycetes</taxon>
        <taxon>Mucorales</taxon>
        <taxon>Phycomycetaceae</taxon>
        <taxon>Phycomyces</taxon>
    </lineage>
</organism>
<keyword evidence="12" id="KW-1185">Reference proteome</keyword>
<dbReference type="InterPro" id="IPR000192">
    <property type="entry name" value="Aminotrans_V_dom"/>
</dbReference>
<feature type="transmembrane region" description="Helical" evidence="9">
    <location>
        <begin position="7"/>
        <end position="28"/>
    </location>
</feature>
<comment type="cofactor">
    <cofactor evidence="1 8">
        <name>pyridoxal 5'-phosphate</name>
        <dbReference type="ChEBI" id="CHEBI:597326"/>
    </cofactor>
</comment>
<dbReference type="InterPro" id="IPR020578">
    <property type="entry name" value="Aminotrans_V_PyrdxlP_BS"/>
</dbReference>
<dbReference type="EC" id="2.6.1.44" evidence="3"/>
<comment type="similarity">
    <text evidence="2 7">Belongs to the class-V pyridoxal-phosphate-dependent aminotransferase family.</text>
</comment>
<evidence type="ECO:0000256" key="2">
    <source>
        <dbReference type="ARBA" id="ARBA00009236"/>
    </source>
</evidence>
<evidence type="ECO:0000256" key="3">
    <source>
        <dbReference type="ARBA" id="ARBA00013049"/>
    </source>
</evidence>
<keyword evidence="9" id="KW-0812">Transmembrane</keyword>
<dbReference type="PROSITE" id="PS00595">
    <property type="entry name" value="AA_TRANSFER_CLASS_5"/>
    <property type="match status" value="1"/>
</dbReference>
<sequence>MILSPKCIKWSLIAVVGLYSFLQLYSLIFKMSDRKLCMIPGPIEFHEDVLTAMSTPATSHVDPLFVPIFGESIEMIREVVVSKVAQPLILSGSGTLGWDQMVNVIEQGDEVLVLNTGYFGENFADCLKTYGAKITQLRAPVGSRPTLDEVTTAVKEKKYKMVTITQVDTSTGVLSDIKTLSLAIKALSPETLVVIDAVCAVGSEEIQFDAWKLDVLITGSQKGLGVPPGLSIVVLSEQAINIYESRKTPVAAYYSNWKKWLPIMKAYEARKPAYFATPAVQLIYALHTSLKQITSQPIEKRWAKHQEVAAKFRKAVKDLGLKQVAVTDDAAANGMTAVWLPEGLVAGQLVGSLAGKGVQIAGGILGDLSPKYFRVGHMGISVMERNHIDKVIKAMTESLAELGYKQ</sequence>
<dbReference type="SUPFAM" id="SSF53383">
    <property type="entry name" value="PLP-dependent transferases"/>
    <property type="match status" value="1"/>
</dbReference>
<evidence type="ECO:0000259" key="10">
    <source>
        <dbReference type="Pfam" id="PF00266"/>
    </source>
</evidence>
<evidence type="ECO:0000256" key="4">
    <source>
        <dbReference type="ARBA" id="ARBA00022576"/>
    </source>
</evidence>
<evidence type="ECO:0000313" key="12">
    <source>
        <dbReference type="Proteomes" id="UP001448207"/>
    </source>
</evidence>
<keyword evidence="6" id="KW-0663">Pyridoxal phosphate</keyword>
<dbReference type="InterPro" id="IPR015421">
    <property type="entry name" value="PyrdxlP-dep_Trfase_major"/>
</dbReference>
<keyword evidence="9" id="KW-0472">Membrane</keyword>
<dbReference type="InterPro" id="IPR015422">
    <property type="entry name" value="PyrdxlP-dep_Trfase_small"/>
</dbReference>
<protein>
    <recommendedName>
        <fullName evidence="3">alanine--glyoxylate transaminase</fullName>
        <ecNumber evidence="3">2.6.1.44</ecNumber>
    </recommendedName>
</protein>